<evidence type="ECO:0000259" key="2">
    <source>
        <dbReference type="Pfam" id="PF22725"/>
    </source>
</evidence>
<keyword evidence="4" id="KW-1185">Reference proteome</keyword>
<dbReference type="PANTHER" id="PTHR30244:SF34">
    <property type="entry name" value="DTDP-4-AMINO-4,6-DIDEOXYGALACTOSE TRANSAMINASE"/>
    <property type="match status" value="1"/>
</dbReference>
<dbReference type="InterPro" id="IPR015424">
    <property type="entry name" value="PyrdxlP-dep_Trfase"/>
</dbReference>
<dbReference type="Pfam" id="PF22725">
    <property type="entry name" value="GFO_IDH_MocA_C3"/>
    <property type="match status" value="1"/>
</dbReference>
<dbReference type="GO" id="GO:0000271">
    <property type="term" value="P:polysaccharide biosynthetic process"/>
    <property type="evidence" value="ECO:0007669"/>
    <property type="project" value="TreeGrafter"/>
</dbReference>
<sequence>MTIPVRDLGAGWRASRVLSGGGVLIDLGWHLVDIVLKLLGDGTVPGVEFAQFLQTRPSQEYDCEDTVRAILNINNRKLATEKGIISCSIFMSRLGPTERSQLTIYGEHGSLRLENGSVHVNLTDKSETKTFESSPPPFQQMMSVFHARLAEPSSEYKRHACHDLSTMQTVDDIYAAGRAVGNTDISGGCLQSTTGAHPAPDSTYRWPPVDEESGRAVEKQLQDSVSIYGNGGIFGKFENGWRKCHGLPESHTLLHNSGTNALQALYFAIQAQPGDEVIFPVYSFHATSSPAMQFGIVAIFCDSSDNGNISPEAISASITPRTKALVITHMWGMPCNMRAICDVLQNHPNVFLIEDCSHAHGAKIDGQFVGTFGDAAAWSLQGQKIISGGEGGITLTKNAELYYRQLIWGHYNKRCKAEIPSEHPLSSFSLTGAGAKNRAHPLAIALAFTQLERLDSILRFKTLYAFQMASRLASIPFLYAPSTVMLGESQMEPAWYALVLRFIGSRAPEGLSRESFVCKLHERGLCEVDIPRSTGLLHQEPLYTTPHTIFPHLYPHGIPPASSGNVTFPAAQAFYNEAIKLPVWTSRSDQAVVNHYLDVICDVARVEIDNSDGIDSNSVRPTISNYTP</sequence>
<dbReference type="SUPFAM" id="SSF55347">
    <property type="entry name" value="Glyceraldehyde-3-phosphate dehydrogenase-like, C-terminal domain"/>
    <property type="match status" value="1"/>
</dbReference>
<dbReference type="PANTHER" id="PTHR30244">
    <property type="entry name" value="TRANSAMINASE"/>
    <property type="match status" value="1"/>
</dbReference>
<dbReference type="InterPro" id="IPR015422">
    <property type="entry name" value="PyrdxlP-dep_Trfase_small"/>
</dbReference>
<dbReference type="EMBL" id="JAFEKC020000026">
    <property type="protein sequence ID" value="KAK0506959.1"/>
    <property type="molecule type" value="Genomic_DNA"/>
</dbReference>
<dbReference type="GO" id="GO:0030170">
    <property type="term" value="F:pyridoxal phosphate binding"/>
    <property type="evidence" value="ECO:0007669"/>
    <property type="project" value="TreeGrafter"/>
</dbReference>
<evidence type="ECO:0000313" key="3">
    <source>
        <dbReference type="EMBL" id="KAK0506959.1"/>
    </source>
</evidence>
<dbReference type="GO" id="GO:0008483">
    <property type="term" value="F:transaminase activity"/>
    <property type="evidence" value="ECO:0007669"/>
    <property type="project" value="TreeGrafter"/>
</dbReference>
<dbReference type="Pfam" id="PF01041">
    <property type="entry name" value="DegT_DnrJ_EryC1"/>
    <property type="match status" value="1"/>
</dbReference>
<reference evidence="3" key="1">
    <citation type="submission" date="2023-03" db="EMBL/GenBank/DDBJ databases">
        <title>Complete genome of Cladonia borealis.</title>
        <authorList>
            <person name="Park H."/>
        </authorList>
    </citation>
    <scope>NUCLEOTIDE SEQUENCE</scope>
    <source>
        <strain evidence="3">ANT050790</strain>
    </source>
</reference>
<dbReference type="Gene3D" id="3.40.640.10">
    <property type="entry name" value="Type I PLP-dependent aspartate aminotransferase-like (Major domain)"/>
    <property type="match status" value="1"/>
</dbReference>
<evidence type="ECO:0000256" key="1">
    <source>
        <dbReference type="ARBA" id="ARBA00010928"/>
    </source>
</evidence>
<dbReference type="AlphaFoldDB" id="A0AA39QSA9"/>
<organism evidence="3 4">
    <name type="scientific">Cladonia borealis</name>
    <dbReference type="NCBI Taxonomy" id="184061"/>
    <lineage>
        <taxon>Eukaryota</taxon>
        <taxon>Fungi</taxon>
        <taxon>Dikarya</taxon>
        <taxon>Ascomycota</taxon>
        <taxon>Pezizomycotina</taxon>
        <taxon>Lecanoromycetes</taxon>
        <taxon>OSLEUM clade</taxon>
        <taxon>Lecanoromycetidae</taxon>
        <taxon>Lecanorales</taxon>
        <taxon>Lecanorineae</taxon>
        <taxon>Cladoniaceae</taxon>
        <taxon>Cladonia</taxon>
    </lineage>
</organism>
<dbReference type="InterPro" id="IPR055170">
    <property type="entry name" value="GFO_IDH_MocA-like_dom"/>
</dbReference>
<dbReference type="InterPro" id="IPR000653">
    <property type="entry name" value="DegT/StrS_aminotransferase"/>
</dbReference>
<dbReference type="Gene3D" id="3.90.1150.10">
    <property type="entry name" value="Aspartate Aminotransferase, domain 1"/>
    <property type="match status" value="1"/>
</dbReference>
<dbReference type="Proteomes" id="UP001166286">
    <property type="component" value="Unassembled WGS sequence"/>
</dbReference>
<gene>
    <name evidence="3" type="ORF">JMJ35_010659</name>
</gene>
<evidence type="ECO:0000313" key="4">
    <source>
        <dbReference type="Proteomes" id="UP001166286"/>
    </source>
</evidence>
<feature type="domain" description="GFO/IDH/MocA-like oxidoreductase" evidence="2">
    <location>
        <begin position="10"/>
        <end position="112"/>
    </location>
</feature>
<comment type="caution">
    <text evidence="3">The sequence shown here is derived from an EMBL/GenBank/DDBJ whole genome shotgun (WGS) entry which is preliminary data.</text>
</comment>
<protein>
    <recommendedName>
        <fullName evidence="2">GFO/IDH/MocA-like oxidoreductase domain-containing protein</fullName>
    </recommendedName>
</protein>
<comment type="similarity">
    <text evidence="1">Belongs to the Gfo/Idh/MocA family.</text>
</comment>
<dbReference type="SUPFAM" id="SSF53383">
    <property type="entry name" value="PLP-dependent transferases"/>
    <property type="match status" value="1"/>
</dbReference>
<dbReference type="Gene3D" id="3.30.360.10">
    <property type="entry name" value="Dihydrodipicolinate Reductase, domain 2"/>
    <property type="match status" value="1"/>
</dbReference>
<dbReference type="InterPro" id="IPR015421">
    <property type="entry name" value="PyrdxlP-dep_Trfase_major"/>
</dbReference>
<name>A0AA39QSA9_9LECA</name>
<accession>A0AA39QSA9</accession>
<proteinExistence type="inferred from homology"/>